<comment type="similarity">
    <text evidence="1">Belongs to the malic enzymes family.</text>
</comment>
<dbReference type="GO" id="GO:0004470">
    <property type="term" value="F:malic enzyme activity"/>
    <property type="evidence" value="ECO:0007669"/>
    <property type="project" value="InterPro"/>
</dbReference>
<dbReference type="InterPro" id="IPR001891">
    <property type="entry name" value="Malic_OxRdtase"/>
</dbReference>
<sequence length="385" mass="41582">MSSEEDEILELHERNTGVLSMHPEFDVKNKTDLGKAYTPGVAKIAKIIEKDPSKKDVYTMSGKLVALVTDGSAVLGLGNVGPGAGLPIVEGKCLLYKTFSGVDALPVAINQVNVDEFVQTLKNMAPTFAGIHLEDIKAPRCFEIQEKLEKELDLPIYHDDQQGTAIVVLAGLINAAKLVHKSLTNMSVVVNGAGASGLATAKLLAYVGMKKIVLVDKDGVIQINDKDESNNKYQKDFVNELGYEPNGQTLSDVIKDKDVFIGLSVNDVLSKEDVKNMAKDPIIFALANPKPEIMPDDAIDAGAAIVATGSSQYPNQVNNVLAFPGLFKALLENNVKKVTYDIQETVAKAIANVLGDKIDKDHIVPDVFNKDIVDTICQTVRNKVN</sequence>
<evidence type="ECO:0000256" key="2">
    <source>
        <dbReference type="ARBA" id="ARBA00023002"/>
    </source>
</evidence>
<dbReference type="GO" id="GO:0046872">
    <property type="term" value="F:metal ion binding"/>
    <property type="evidence" value="ECO:0007669"/>
    <property type="project" value="UniProtKB-KW"/>
</dbReference>
<dbReference type="Gene3D" id="3.40.50.720">
    <property type="entry name" value="NAD(P)-binding Rossmann-like Domain"/>
    <property type="match status" value="1"/>
</dbReference>
<evidence type="ECO:0000256" key="3">
    <source>
        <dbReference type="PIRSR" id="PIRSR000106-1"/>
    </source>
</evidence>
<feature type="binding site" evidence="5">
    <location>
        <position position="134"/>
    </location>
    <ligand>
        <name>a divalent metal cation</name>
        <dbReference type="ChEBI" id="CHEBI:60240"/>
    </ligand>
</feature>
<organism evidence="8 9">
    <name type="scientific">Candidatus Gallilactobacillus intestinavium</name>
    <dbReference type="NCBI Taxonomy" id="2840838"/>
    <lineage>
        <taxon>Bacteria</taxon>
        <taxon>Bacillati</taxon>
        <taxon>Bacillota</taxon>
        <taxon>Bacilli</taxon>
        <taxon>Lactobacillales</taxon>
        <taxon>Lactobacillaceae</taxon>
        <taxon>Lactobacillaceae incertae sedis</taxon>
        <taxon>Candidatus Gallilactobacillus</taxon>
    </lineage>
</organism>
<evidence type="ECO:0000256" key="4">
    <source>
        <dbReference type="PIRSR" id="PIRSR000106-2"/>
    </source>
</evidence>
<dbReference type="Gene3D" id="3.40.50.10380">
    <property type="entry name" value="Malic enzyme, N-terminal domain"/>
    <property type="match status" value="1"/>
</dbReference>
<gene>
    <name evidence="8" type="ORF">IAA89_02120</name>
</gene>
<reference evidence="8" key="2">
    <citation type="journal article" date="2021" name="PeerJ">
        <title>Extensive microbial diversity within the chicken gut microbiome revealed by metagenomics and culture.</title>
        <authorList>
            <person name="Gilroy R."/>
            <person name="Ravi A."/>
            <person name="Getino M."/>
            <person name="Pursley I."/>
            <person name="Horton D.L."/>
            <person name="Alikhan N.F."/>
            <person name="Baker D."/>
            <person name="Gharbi K."/>
            <person name="Hall N."/>
            <person name="Watson M."/>
            <person name="Adriaenssens E.M."/>
            <person name="Foster-Nyarko E."/>
            <person name="Jarju S."/>
            <person name="Secka A."/>
            <person name="Antonio M."/>
            <person name="Oren A."/>
            <person name="Chaudhuri R.R."/>
            <person name="La Ragione R."/>
            <person name="Hildebrand F."/>
            <person name="Pallen M.J."/>
        </authorList>
    </citation>
    <scope>NUCLEOTIDE SEQUENCE</scope>
    <source>
        <strain evidence="8">C6-149</strain>
    </source>
</reference>
<dbReference type="AlphaFoldDB" id="A0A9D9H4Y2"/>
<dbReference type="InterPro" id="IPR051674">
    <property type="entry name" value="Malate_Decarboxylase"/>
</dbReference>
<keyword evidence="2" id="KW-0560">Oxidoreductase</keyword>
<evidence type="ECO:0000259" key="6">
    <source>
        <dbReference type="SMART" id="SM00919"/>
    </source>
</evidence>
<protein>
    <submittedName>
        <fullName evidence="8">NADP-dependent malic enzyme</fullName>
    </submittedName>
</protein>
<feature type="domain" description="Malic enzyme N-terminal" evidence="7">
    <location>
        <begin position="16"/>
        <end position="149"/>
    </location>
</feature>
<dbReference type="PANTHER" id="PTHR43237:SF4">
    <property type="entry name" value="NADP-DEPENDENT MALIC ENZYME"/>
    <property type="match status" value="1"/>
</dbReference>
<dbReference type="InterPro" id="IPR036291">
    <property type="entry name" value="NAD(P)-bd_dom_sf"/>
</dbReference>
<dbReference type="PANTHER" id="PTHR43237">
    <property type="entry name" value="NADP-DEPENDENT MALIC ENZYME"/>
    <property type="match status" value="1"/>
</dbReference>
<dbReference type="GO" id="GO:0016616">
    <property type="term" value="F:oxidoreductase activity, acting on the CH-OH group of donors, NAD or NADP as acceptor"/>
    <property type="evidence" value="ECO:0007669"/>
    <property type="project" value="InterPro"/>
</dbReference>
<evidence type="ECO:0000313" key="9">
    <source>
        <dbReference type="Proteomes" id="UP000823614"/>
    </source>
</evidence>
<dbReference type="Pfam" id="PF00390">
    <property type="entry name" value="malic"/>
    <property type="match status" value="1"/>
</dbReference>
<feature type="binding site" evidence="5">
    <location>
        <position position="160"/>
    </location>
    <ligand>
        <name>a divalent metal cation</name>
        <dbReference type="ChEBI" id="CHEBI:60240"/>
    </ligand>
</feature>
<dbReference type="EMBL" id="JADIMP010000038">
    <property type="protein sequence ID" value="MBO8441225.1"/>
    <property type="molecule type" value="Genomic_DNA"/>
</dbReference>
<dbReference type="InterPro" id="IPR012301">
    <property type="entry name" value="Malic_N_dom"/>
</dbReference>
<dbReference type="SUPFAM" id="SSF51735">
    <property type="entry name" value="NAD(P)-binding Rossmann-fold domains"/>
    <property type="match status" value="1"/>
</dbReference>
<comment type="cofactor">
    <cofactor evidence="5">
        <name>Mg(2+)</name>
        <dbReference type="ChEBI" id="CHEBI:18420"/>
    </cofactor>
    <cofactor evidence="5">
        <name>Mn(2+)</name>
        <dbReference type="ChEBI" id="CHEBI:29035"/>
    </cofactor>
    <text evidence="5">Divalent metal cations. Prefers magnesium or manganese.</text>
</comment>
<dbReference type="SMART" id="SM00919">
    <property type="entry name" value="Malic_M"/>
    <property type="match status" value="1"/>
</dbReference>
<feature type="binding site" evidence="4">
    <location>
        <position position="288"/>
    </location>
    <ligand>
        <name>(S)-malate</name>
        <dbReference type="ChEBI" id="CHEBI:15589"/>
    </ligand>
</feature>
<name>A0A9D9H4Y2_9LACO</name>
<accession>A0A9D9H4Y2</accession>
<reference evidence="8" key="1">
    <citation type="submission" date="2020-10" db="EMBL/GenBank/DDBJ databases">
        <authorList>
            <person name="Gilroy R."/>
        </authorList>
    </citation>
    <scope>NUCLEOTIDE SEQUENCE</scope>
    <source>
        <strain evidence="8">C6-149</strain>
    </source>
</reference>
<dbReference type="SMART" id="SM01274">
    <property type="entry name" value="malic"/>
    <property type="match status" value="1"/>
</dbReference>
<evidence type="ECO:0000313" key="8">
    <source>
        <dbReference type="EMBL" id="MBO8441225.1"/>
    </source>
</evidence>
<dbReference type="Proteomes" id="UP000823614">
    <property type="component" value="Unassembled WGS sequence"/>
</dbReference>
<keyword evidence="5" id="KW-0479">Metal-binding</keyword>
<dbReference type="InterPro" id="IPR037062">
    <property type="entry name" value="Malic_N_dom_sf"/>
</dbReference>
<proteinExistence type="inferred from homology"/>
<feature type="binding site" evidence="5">
    <location>
        <position position="135"/>
    </location>
    <ligand>
        <name>a divalent metal cation</name>
        <dbReference type="ChEBI" id="CHEBI:60240"/>
    </ligand>
</feature>
<evidence type="ECO:0000256" key="1">
    <source>
        <dbReference type="ARBA" id="ARBA00008785"/>
    </source>
</evidence>
<dbReference type="GO" id="GO:0051287">
    <property type="term" value="F:NAD binding"/>
    <property type="evidence" value="ECO:0007669"/>
    <property type="project" value="InterPro"/>
</dbReference>
<feature type="active site" description="Proton acceptor" evidence="3">
    <location>
        <position position="92"/>
    </location>
</feature>
<comment type="caution">
    <text evidence="8">The sequence shown here is derived from an EMBL/GenBank/DDBJ whole genome shotgun (WGS) entry which is preliminary data.</text>
</comment>
<feature type="domain" description="Malic enzyme NAD-binding" evidence="6">
    <location>
        <begin position="161"/>
        <end position="385"/>
    </location>
</feature>
<dbReference type="InterPro" id="IPR012302">
    <property type="entry name" value="Malic_NAD-bd"/>
</dbReference>
<dbReference type="SUPFAM" id="SSF53223">
    <property type="entry name" value="Aminoacid dehydrogenase-like, N-terminal domain"/>
    <property type="match status" value="1"/>
</dbReference>
<dbReference type="PIRSF" id="PIRSF000106">
    <property type="entry name" value="ME"/>
    <property type="match status" value="1"/>
</dbReference>
<evidence type="ECO:0000259" key="7">
    <source>
        <dbReference type="SMART" id="SM01274"/>
    </source>
</evidence>
<feature type="binding site" evidence="4">
    <location>
        <position position="318"/>
    </location>
    <ligand>
        <name>(S)-malate</name>
        <dbReference type="ChEBI" id="CHEBI:15589"/>
    </ligand>
</feature>
<dbReference type="Pfam" id="PF03949">
    <property type="entry name" value="Malic_M"/>
    <property type="match status" value="1"/>
</dbReference>
<feature type="active site" description="Proton donor" evidence="3">
    <location>
        <position position="37"/>
    </location>
</feature>
<evidence type="ECO:0000256" key="5">
    <source>
        <dbReference type="PIRSR" id="PIRSR000106-3"/>
    </source>
</evidence>
<dbReference type="InterPro" id="IPR046346">
    <property type="entry name" value="Aminoacid_DH-like_N_sf"/>
</dbReference>